<dbReference type="EC" id="2.4.1.17" evidence="2"/>
<dbReference type="SUPFAM" id="SSF53756">
    <property type="entry name" value="UDP-Glycosyltransferase/glycogen phosphorylase"/>
    <property type="match status" value="1"/>
</dbReference>
<dbReference type="WBParaSite" id="scf7180000424410.g13015">
    <property type="protein sequence ID" value="scf7180000424410.g13015"/>
    <property type="gene ID" value="scf7180000424410.g13015"/>
</dbReference>
<evidence type="ECO:0000313" key="5">
    <source>
        <dbReference type="Proteomes" id="UP000887560"/>
    </source>
</evidence>
<dbReference type="Proteomes" id="UP000887560">
    <property type="component" value="Unplaced"/>
</dbReference>
<keyword evidence="4" id="KW-0808">Transferase</keyword>
<evidence type="ECO:0000256" key="1">
    <source>
        <dbReference type="ARBA" id="ARBA00009995"/>
    </source>
</evidence>
<evidence type="ECO:0000256" key="2">
    <source>
        <dbReference type="ARBA" id="ARBA00012544"/>
    </source>
</evidence>
<organism evidence="5 6">
    <name type="scientific">Meloidogyne floridensis</name>
    <dbReference type="NCBI Taxonomy" id="298350"/>
    <lineage>
        <taxon>Eukaryota</taxon>
        <taxon>Metazoa</taxon>
        <taxon>Ecdysozoa</taxon>
        <taxon>Nematoda</taxon>
        <taxon>Chromadorea</taxon>
        <taxon>Rhabditida</taxon>
        <taxon>Tylenchina</taxon>
        <taxon>Tylenchomorpha</taxon>
        <taxon>Tylenchoidea</taxon>
        <taxon>Meloidogynidae</taxon>
        <taxon>Meloidogyninae</taxon>
        <taxon>Meloidogyne</taxon>
    </lineage>
</organism>
<dbReference type="PANTHER" id="PTHR48043:SF23">
    <property type="entry name" value="UDP-GLUCURONOSYLTRANSFERASE"/>
    <property type="match status" value="1"/>
</dbReference>
<evidence type="ECO:0000256" key="4">
    <source>
        <dbReference type="ARBA" id="ARBA00022679"/>
    </source>
</evidence>
<dbReference type="InterPro" id="IPR050271">
    <property type="entry name" value="UDP-glycosyltransferase"/>
</dbReference>
<keyword evidence="3" id="KW-0328">Glycosyltransferase</keyword>
<sequence length="317" mass="36878">MLVYSKESGVEVPPHSFEVIYVPINKNRLVQGYIRNRGLEYAYQDYKMGFKYKNVGIYYEIITNGQLLNELRQQNYSAGIAEFNVMAGSFAAFDVLGIQNTFNVSASVFFPGYLQFLEFYGNTFNVNRLAIPEYKNTVPGMWTHGNISTNYEAINQQVLTGLKQYSNSNYRDLTFEEIINEDQVPNLVELFQKINYHFVNQHKFVNFEEFPQHEKIIYIGGIVVEDKGILTQRNKTNPSPGEPTCVVYVSFGTINIEGMDVYNLKIMLNNFTNYRHCFFKVRLGEEHYLKEDYLETNIYFEGFADDQQEILGKLYDL</sequence>
<evidence type="ECO:0000313" key="6">
    <source>
        <dbReference type="WBParaSite" id="scf7180000424410.g13015"/>
    </source>
</evidence>
<dbReference type="PANTHER" id="PTHR48043">
    <property type="entry name" value="EG:EG0003.4 PROTEIN-RELATED"/>
    <property type="match status" value="1"/>
</dbReference>
<evidence type="ECO:0000256" key="3">
    <source>
        <dbReference type="ARBA" id="ARBA00022676"/>
    </source>
</evidence>
<name>A0A915PB98_9BILA</name>
<comment type="similarity">
    <text evidence="1">Belongs to the UDP-glycosyltransferase family.</text>
</comment>
<protein>
    <recommendedName>
        <fullName evidence="2">glucuronosyltransferase</fullName>
        <ecNumber evidence="2">2.4.1.17</ecNumber>
    </recommendedName>
</protein>
<dbReference type="GO" id="GO:0015020">
    <property type="term" value="F:glucuronosyltransferase activity"/>
    <property type="evidence" value="ECO:0007669"/>
    <property type="project" value="UniProtKB-EC"/>
</dbReference>
<accession>A0A915PB98</accession>
<keyword evidence="5" id="KW-1185">Reference proteome</keyword>
<dbReference type="AlphaFoldDB" id="A0A915PB98"/>
<proteinExistence type="inferred from homology"/>
<reference evidence="6" key="1">
    <citation type="submission" date="2022-11" db="UniProtKB">
        <authorList>
            <consortium name="WormBaseParasite"/>
        </authorList>
    </citation>
    <scope>IDENTIFICATION</scope>
</reference>